<feature type="short sequence motif" description="DGA/G" evidence="3">
    <location>
        <begin position="336"/>
        <end position="338"/>
    </location>
</feature>
<name>A0A9N8WQ25_9GLOM</name>
<evidence type="ECO:0000259" key="5">
    <source>
        <dbReference type="PROSITE" id="PS51635"/>
    </source>
</evidence>
<dbReference type="PANTHER" id="PTHR32176:SF92">
    <property type="entry name" value="XYLOSE ISOMERASE"/>
    <property type="match status" value="1"/>
</dbReference>
<dbReference type="InterPro" id="IPR016035">
    <property type="entry name" value="Acyl_Trfase/lysoPLipase"/>
</dbReference>
<evidence type="ECO:0000256" key="4">
    <source>
        <dbReference type="SAM" id="MobiDB-lite"/>
    </source>
</evidence>
<feature type="region of interest" description="Disordered" evidence="4">
    <location>
        <begin position="175"/>
        <end position="218"/>
    </location>
</feature>
<keyword evidence="3" id="KW-0378">Hydrolase</keyword>
<keyword evidence="7" id="KW-1185">Reference proteome</keyword>
<comment type="similarity">
    <text evidence="1">Belongs to the patatin family.</text>
</comment>
<evidence type="ECO:0000313" key="7">
    <source>
        <dbReference type="Proteomes" id="UP000789759"/>
    </source>
</evidence>
<dbReference type="SUPFAM" id="SSF52151">
    <property type="entry name" value="FabD/lysophospholipase-like"/>
    <property type="match status" value="1"/>
</dbReference>
<feature type="compositionally biased region" description="Basic and acidic residues" evidence="4">
    <location>
        <begin position="207"/>
        <end position="218"/>
    </location>
</feature>
<evidence type="ECO:0000256" key="1">
    <source>
        <dbReference type="ARBA" id="ARBA00010240"/>
    </source>
</evidence>
<feature type="compositionally biased region" description="Polar residues" evidence="4">
    <location>
        <begin position="196"/>
        <end position="206"/>
    </location>
</feature>
<dbReference type="OrthoDB" id="1658288at2759"/>
<dbReference type="GO" id="GO:0016042">
    <property type="term" value="P:lipid catabolic process"/>
    <property type="evidence" value="ECO:0007669"/>
    <property type="project" value="UniProtKB-UniRule"/>
</dbReference>
<dbReference type="EMBL" id="CAJVQA010000851">
    <property type="protein sequence ID" value="CAG8492798.1"/>
    <property type="molecule type" value="Genomic_DNA"/>
</dbReference>
<gene>
    <name evidence="6" type="ORF">CPELLU_LOCUS2063</name>
</gene>
<protein>
    <submittedName>
        <fullName evidence="6">5569_t:CDS:1</fullName>
    </submittedName>
</protein>
<dbReference type="AlphaFoldDB" id="A0A9N8WQ25"/>
<dbReference type="Pfam" id="PF01734">
    <property type="entry name" value="Patatin"/>
    <property type="match status" value="2"/>
</dbReference>
<feature type="active site" description="Proton acceptor" evidence="3">
    <location>
        <position position="336"/>
    </location>
</feature>
<proteinExistence type="inferred from homology"/>
<sequence length="475" mass="53436">MEDTKFLLSVDGGGFRGLIPAKIVAEIERRVAEKLKNENLNSDLKCADLFDIVAGTSTGSILALSFARPNENDNRPKYDGKFMVDFFVKHKDEVFPSFTPLTFVDNLLHHTAGILNTFRVSSMASGVVNLVRKETREIETTLENLTNTSNNDAAIKTEKKTFIEWVVSIVSPTTTKNPEKEKSISKDDTKNKSVDTSKTISVGPSKSKSDDNTSIDKSDVEVDVTKTKAEHDESLVEQLRFLDDYIKSFDPLKPRYDPENFENLLTEYLGDTKLKNTANNVDVFITAFNISTYERTFFTNLNNKDDDVLMKDVVRASAAAPTYFPAKEIASKFFVDGGVFMNNPTARAYLEARRKYPKSKFVVLSLGTGVHTQPLEDHKDSGIIQWVYPLINLLMNNELVNHDDTMSILAEFDGAEYYRIQPVLKEDISLSDTKEEAVEKLLLLSDEIINNYSSKLDKVVDLLVDKVKKKNKTTA</sequence>
<evidence type="ECO:0000313" key="6">
    <source>
        <dbReference type="EMBL" id="CAG8492798.1"/>
    </source>
</evidence>
<reference evidence="6" key="1">
    <citation type="submission" date="2021-06" db="EMBL/GenBank/DDBJ databases">
        <authorList>
            <person name="Kallberg Y."/>
            <person name="Tangrot J."/>
            <person name="Rosling A."/>
        </authorList>
    </citation>
    <scope>NUCLEOTIDE SEQUENCE</scope>
    <source>
        <strain evidence="6">FL966</strain>
    </source>
</reference>
<feature type="compositionally biased region" description="Basic and acidic residues" evidence="4">
    <location>
        <begin position="177"/>
        <end position="195"/>
    </location>
</feature>
<dbReference type="InterPro" id="IPR002641">
    <property type="entry name" value="PNPLA_dom"/>
</dbReference>
<dbReference type="GO" id="GO:0047372">
    <property type="term" value="F:monoacylglycerol lipase activity"/>
    <property type="evidence" value="ECO:0007669"/>
    <property type="project" value="TreeGrafter"/>
</dbReference>
<feature type="active site" description="Nucleophile" evidence="3">
    <location>
        <position position="57"/>
    </location>
</feature>
<dbReference type="PANTHER" id="PTHR32176">
    <property type="entry name" value="XYLOSE ISOMERASE"/>
    <property type="match status" value="1"/>
</dbReference>
<comment type="caution">
    <text evidence="6">The sequence shown here is derived from an EMBL/GenBank/DDBJ whole genome shotgun (WGS) entry which is preliminary data.</text>
</comment>
<feature type="domain" description="PNPLA" evidence="5">
    <location>
        <begin position="8"/>
        <end position="349"/>
    </location>
</feature>
<dbReference type="PROSITE" id="PS51635">
    <property type="entry name" value="PNPLA"/>
    <property type="match status" value="1"/>
</dbReference>
<feature type="short sequence motif" description="GXSXG" evidence="3">
    <location>
        <begin position="55"/>
        <end position="59"/>
    </location>
</feature>
<dbReference type="Gene3D" id="3.40.1090.10">
    <property type="entry name" value="Cytosolic phospholipase A2 catalytic domain"/>
    <property type="match status" value="1"/>
</dbReference>
<evidence type="ECO:0000256" key="3">
    <source>
        <dbReference type="PROSITE-ProRule" id="PRU01161"/>
    </source>
</evidence>
<dbReference type="GO" id="GO:0004620">
    <property type="term" value="F:phospholipase activity"/>
    <property type="evidence" value="ECO:0007669"/>
    <property type="project" value="TreeGrafter"/>
</dbReference>
<accession>A0A9N8WQ25</accession>
<organism evidence="6 7">
    <name type="scientific">Cetraspora pellucida</name>
    <dbReference type="NCBI Taxonomy" id="1433469"/>
    <lineage>
        <taxon>Eukaryota</taxon>
        <taxon>Fungi</taxon>
        <taxon>Fungi incertae sedis</taxon>
        <taxon>Mucoromycota</taxon>
        <taxon>Glomeromycotina</taxon>
        <taxon>Glomeromycetes</taxon>
        <taxon>Diversisporales</taxon>
        <taxon>Gigasporaceae</taxon>
        <taxon>Cetraspora</taxon>
    </lineage>
</organism>
<feature type="short sequence motif" description="GXGXXG" evidence="3">
    <location>
        <begin position="12"/>
        <end position="17"/>
    </location>
</feature>
<dbReference type="Proteomes" id="UP000789759">
    <property type="component" value="Unassembled WGS sequence"/>
</dbReference>
<dbReference type="GO" id="GO:0046486">
    <property type="term" value="P:glycerolipid metabolic process"/>
    <property type="evidence" value="ECO:0007669"/>
    <property type="project" value="UniProtKB-ARBA"/>
</dbReference>
<keyword evidence="2 3" id="KW-0443">Lipid metabolism</keyword>
<evidence type="ECO:0000256" key="2">
    <source>
        <dbReference type="ARBA" id="ARBA00023098"/>
    </source>
</evidence>
<keyword evidence="3" id="KW-0442">Lipid degradation</keyword>